<protein>
    <submittedName>
        <fullName evidence="4">NPP1-domain-containing protein</fullName>
    </submittedName>
</protein>
<keyword evidence="3" id="KW-0732">Signal</keyword>
<dbReference type="OMA" id="AHGGWDC"/>
<dbReference type="PANTHER" id="PTHR33657:SF8">
    <property type="entry name" value="DOMAIN PROTEIN, PUTATIVE (AFU_ORTHOLOGUE AFUA_5G00600)-RELATED"/>
    <property type="match status" value="1"/>
</dbReference>
<dbReference type="HOGENOM" id="CLU_062263_1_0_1"/>
<organism evidence="4 5">
    <name type="scientific">Sphaerulina musiva (strain SO2202)</name>
    <name type="common">Poplar stem canker fungus</name>
    <name type="synonym">Septoria musiva</name>
    <dbReference type="NCBI Taxonomy" id="692275"/>
    <lineage>
        <taxon>Eukaryota</taxon>
        <taxon>Fungi</taxon>
        <taxon>Dikarya</taxon>
        <taxon>Ascomycota</taxon>
        <taxon>Pezizomycotina</taxon>
        <taxon>Dothideomycetes</taxon>
        <taxon>Dothideomycetidae</taxon>
        <taxon>Mycosphaerellales</taxon>
        <taxon>Mycosphaerellaceae</taxon>
        <taxon>Sphaerulina</taxon>
    </lineage>
</organism>
<reference evidence="4 5" key="1">
    <citation type="journal article" date="2012" name="PLoS Pathog.">
        <title>Diverse lifestyles and strategies of plant pathogenesis encoded in the genomes of eighteen Dothideomycetes fungi.</title>
        <authorList>
            <person name="Ohm R.A."/>
            <person name="Feau N."/>
            <person name="Henrissat B."/>
            <person name="Schoch C.L."/>
            <person name="Horwitz B.A."/>
            <person name="Barry K.W."/>
            <person name="Condon B.J."/>
            <person name="Copeland A.C."/>
            <person name="Dhillon B."/>
            <person name="Glaser F."/>
            <person name="Hesse C.N."/>
            <person name="Kosti I."/>
            <person name="LaButti K."/>
            <person name="Lindquist E.A."/>
            <person name="Lucas S."/>
            <person name="Salamov A.A."/>
            <person name="Bradshaw R.E."/>
            <person name="Ciuffetti L."/>
            <person name="Hamelin R.C."/>
            <person name="Kema G.H.J."/>
            <person name="Lawrence C."/>
            <person name="Scott J.A."/>
            <person name="Spatafora J.W."/>
            <person name="Turgeon B.G."/>
            <person name="de Wit P.J.G.M."/>
            <person name="Zhong S."/>
            <person name="Goodwin S.B."/>
            <person name="Grigoriev I.V."/>
        </authorList>
    </citation>
    <scope>NUCLEOTIDE SEQUENCE [LARGE SCALE GENOMIC DNA]</scope>
    <source>
        <strain evidence="4 5">SO2202</strain>
    </source>
</reference>
<evidence type="ECO:0000313" key="5">
    <source>
        <dbReference type="Proteomes" id="UP000016931"/>
    </source>
</evidence>
<dbReference type="InterPro" id="IPR008701">
    <property type="entry name" value="NPP1"/>
</dbReference>
<evidence type="ECO:0000256" key="2">
    <source>
        <dbReference type="ARBA" id="ARBA00023026"/>
    </source>
</evidence>
<gene>
    <name evidence="4" type="ORF">SEPMUDRAFT_74880</name>
</gene>
<dbReference type="STRING" id="692275.M3CWS3"/>
<feature type="chain" id="PRO_5004032050" evidence="3">
    <location>
        <begin position="19"/>
        <end position="239"/>
    </location>
</feature>
<dbReference type="eggNOG" id="ENOG502S1MP">
    <property type="taxonomic scope" value="Eukaryota"/>
</dbReference>
<dbReference type="EMBL" id="KB456272">
    <property type="protein sequence ID" value="EMF08126.1"/>
    <property type="molecule type" value="Genomic_DNA"/>
</dbReference>
<accession>M3CWS3</accession>
<dbReference type="OrthoDB" id="89086at2759"/>
<dbReference type="Pfam" id="PF05630">
    <property type="entry name" value="NPP1"/>
    <property type="match status" value="1"/>
</dbReference>
<proteinExistence type="inferred from homology"/>
<dbReference type="AlphaFoldDB" id="M3CWS3"/>
<evidence type="ECO:0000256" key="1">
    <source>
        <dbReference type="ARBA" id="ARBA00009520"/>
    </source>
</evidence>
<dbReference type="RefSeq" id="XP_016756247.1">
    <property type="nucleotide sequence ID" value="XM_016910084.1"/>
</dbReference>
<sequence>MLFSATTALLGLAATVLSAPVIGIQKRAVIAHDAVVGFAETLPSGVTGTLYLKYKPYLKNDNGCVPFPAVDAAGNTGGGLAPSGSSSGSCSSNTGQVYARAGSYNGAYAIMYSWYWPKDSPSDGLGHRHDWESIVVWISEASTTATLQGVAASAHGDFDTTTTPNLMSGTSRPLIRYYNVWPVNHQLGFTSTVGGQQPLIAWESLPSAARTALENTDFGDANVPFKDSNFQNNLAKAAL</sequence>
<comment type="similarity">
    <text evidence="1">Belongs to the Necrosis inducing protein (NPP1) family.</text>
</comment>
<dbReference type="Proteomes" id="UP000016931">
    <property type="component" value="Unassembled WGS sequence"/>
</dbReference>
<dbReference type="PANTHER" id="PTHR33657">
    <property type="entry name" value="DOMAIN PROTEIN, PUTATIVE (AFU_ORTHOLOGUE AFUA_5G00600)-RELATED"/>
    <property type="match status" value="1"/>
</dbReference>
<name>M3CWS3_SPHMS</name>
<dbReference type="PIRSF" id="PIRSF029958">
    <property type="entry name" value="Necrosis-inducing_protein"/>
    <property type="match status" value="1"/>
</dbReference>
<keyword evidence="2" id="KW-0843">Virulence</keyword>
<feature type="signal peptide" evidence="3">
    <location>
        <begin position="1"/>
        <end position="18"/>
    </location>
</feature>
<evidence type="ECO:0000313" key="4">
    <source>
        <dbReference type="EMBL" id="EMF08126.1"/>
    </source>
</evidence>
<dbReference type="GeneID" id="27907221"/>
<evidence type="ECO:0000256" key="3">
    <source>
        <dbReference type="SAM" id="SignalP"/>
    </source>
</evidence>
<keyword evidence="5" id="KW-1185">Reference proteome</keyword>